<dbReference type="Proteomes" id="UP000001593">
    <property type="component" value="Unassembled WGS sequence"/>
</dbReference>
<dbReference type="HOGENOM" id="CLU_088044_0_0_1"/>
<dbReference type="AlphaFoldDB" id="A7T999"/>
<dbReference type="InParanoid" id="A7T999"/>
<dbReference type="InterPro" id="IPR007074">
    <property type="entry name" value="LicD/FKTN/FKRP_NTP_transf"/>
</dbReference>
<dbReference type="InterPro" id="IPR052613">
    <property type="entry name" value="LicD_transferase"/>
</dbReference>
<evidence type="ECO:0000313" key="3">
    <source>
        <dbReference type="Proteomes" id="UP000001593"/>
    </source>
</evidence>
<keyword evidence="3" id="KW-1185">Reference proteome</keyword>
<dbReference type="Pfam" id="PF04991">
    <property type="entry name" value="LicD"/>
    <property type="match status" value="1"/>
</dbReference>
<dbReference type="STRING" id="45351.A7T999"/>
<dbReference type="GO" id="GO:0009100">
    <property type="term" value="P:glycoprotein metabolic process"/>
    <property type="evidence" value="ECO:0007669"/>
    <property type="project" value="UniProtKB-ARBA"/>
</dbReference>
<evidence type="ECO:0000313" key="2">
    <source>
        <dbReference type="EMBL" id="EDO27429.1"/>
    </source>
</evidence>
<protein>
    <recommendedName>
        <fullName evidence="1">LicD/FKTN/FKRP nucleotidyltransferase domain-containing protein</fullName>
    </recommendedName>
</protein>
<dbReference type="eggNOG" id="ENOG502SK7I">
    <property type="taxonomic scope" value="Eukaryota"/>
</dbReference>
<dbReference type="PhylomeDB" id="A7T999"/>
<sequence>MPICCSSMLGIMLRDIVKGLNAIGLEYRVVFGTLLGAVRSGAIIPWTHDLDLAIRKRDYDNKTIFVALQRHFGGRYYIGFHAHMRRAIALYPPYATFNRSLFYGPEDLEGEKFFSANVMGAVRKLKLDTDWRARGYMDFNLGPEVWWKNASKVTINGREYVTVKDAETELRDWYGESWRQPVHPGNTWRGLSDKGAA</sequence>
<evidence type="ECO:0000259" key="1">
    <source>
        <dbReference type="Pfam" id="PF04991"/>
    </source>
</evidence>
<dbReference type="PANTHER" id="PTHR13627">
    <property type="entry name" value="FUKUTIN RELATED PROTEIN"/>
    <property type="match status" value="1"/>
</dbReference>
<gene>
    <name evidence="2" type="ORF">NEMVEDRAFT_v1g224090</name>
</gene>
<feature type="domain" description="LicD/FKTN/FKRP nucleotidyltransferase" evidence="1">
    <location>
        <begin position="23"/>
        <end position="60"/>
    </location>
</feature>
<proteinExistence type="predicted"/>
<dbReference type="PANTHER" id="PTHR13627:SF33">
    <property type="entry name" value="LICD FAMILY PROTEIN"/>
    <property type="match status" value="1"/>
</dbReference>
<organism evidence="2 3">
    <name type="scientific">Nematostella vectensis</name>
    <name type="common">Starlet sea anemone</name>
    <dbReference type="NCBI Taxonomy" id="45351"/>
    <lineage>
        <taxon>Eukaryota</taxon>
        <taxon>Metazoa</taxon>
        <taxon>Cnidaria</taxon>
        <taxon>Anthozoa</taxon>
        <taxon>Hexacorallia</taxon>
        <taxon>Actiniaria</taxon>
        <taxon>Edwardsiidae</taxon>
        <taxon>Nematostella</taxon>
    </lineage>
</organism>
<reference evidence="2 3" key="1">
    <citation type="journal article" date="2007" name="Science">
        <title>Sea anemone genome reveals ancestral eumetazoan gene repertoire and genomic organization.</title>
        <authorList>
            <person name="Putnam N.H."/>
            <person name="Srivastava M."/>
            <person name="Hellsten U."/>
            <person name="Dirks B."/>
            <person name="Chapman J."/>
            <person name="Salamov A."/>
            <person name="Terry A."/>
            <person name="Shapiro H."/>
            <person name="Lindquist E."/>
            <person name="Kapitonov V.V."/>
            <person name="Jurka J."/>
            <person name="Genikhovich G."/>
            <person name="Grigoriev I.V."/>
            <person name="Lucas S.M."/>
            <person name="Steele R.E."/>
            <person name="Finnerty J.R."/>
            <person name="Technau U."/>
            <person name="Martindale M.Q."/>
            <person name="Rokhsar D.S."/>
        </authorList>
    </citation>
    <scope>NUCLEOTIDE SEQUENCE [LARGE SCALE GENOMIC DNA]</scope>
    <source>
        <strain evidence="3">CH2 X CH6</strain>
    </source>
</reference>
<name>A7T999_NEMVE</name>
<dbReference type="EMBL" id="DS473203">
    <property type="protein sequence ID" value="EDO27429.1"/>
    <property type="molecule type" value="Genomic_DNA"/>
</dbReference>
<accession>A7T999</accession>